<evidence type="ECO:0000313" key="2">
    <source>
        <dbReference type="Proteomes" id="UP001252613"/>
    </source>
</evidence>
<evidence type="ECO:0000313" key="1">
    <source>
        <dbReference type="EMBL" id="MDR6956081.1"/>
    </source>
</evidence>
<dbReference type="EMBL" id="JAVDVC010000001">
    <property type="protein sequence ID" value="MDR6956081.1"/>
    <property type="molecule type" value="Genomic_DNA"/>
</dbReference>
<organism evidence="1 2">
    <name type="scientific">Pseudomonas brassicacearum</name>
    <dbReference type="NCBI Taxonomy" id="930166"/>
    <lineage>
        <taxon>Bacteria</taxon>
        <taxon>Pseudomonadati</taxon>
        <taxon>Pseudomonadota</taxon>
        <taxon>Gammaproteobacteria</taxon>
        <taxon>Pseudomonadales</taxon>
        <taxon>Pseudomonadaceae</taxon>
        <taxon>Pseudomonas</taxon>
    </lineage>
</organism>
<accession>A0AAW8M3M2</accession>
<reference evidence="1" key="1">
    <citation type="submission" date="2023-07" db="EMBL/GenBank/DDBJ databases">
        <title>Sorghum-associated microbial communities from plants grown in Nebraska, USA.</title>
        <authorList>
            <person name="Schachtman D."/>
        </authorList>
    </citation>
    <scope>NUCLEOTIDE SEQUENCE</scope>
    <source>
        <strain evidence="1">3432</strain>
    </source>
</reference>
<dbReference type="AlphaFoldDB" id="A0AAW8M3M2"/>
<proteinExistence type="predicted"/>
<gene>
    <name evidence="1" type="ORF">J2W43_000044</name>
</gene>
<dbReference type="RefSeq" id="WP_310355414.1">
    <property type="nucleotide sequence ID" value="NZ_JAVDVC010000001.1"/>
</dbReference>
<sequence>MEMINLLSIASHKTKYSSGFYPTFAIDGVPLEVWLPMQNPDAELHLVAAHSGLYSDEDTLLIWDRIYSTAPGWKTLVPLLVCSDDLDLTCTVIVAEQCAHEHEVHWTRFGLLRDLVTLQNPSVDWFDAIPGLTFDRTHYHSVLDAFRQQENIKMDWDELC</sequence>
<protein>
    <submittedName>
        <fullName evidence="1">Uncharacterized protein</fullName>
    </submittedName>
</protein>
<dbReference type="Proteomes" id="UP001252613">
    <property type="component" value="Unassembled WGS sequence"/>
</dbReference>
<name>A0AAW8M3M2_9PSED</name>
<comment type="caution">
    <text evidence="1">The sequence shown here is derived from an EMBL/GenBank/DDBJ whole genome shotgun (WGS) entry which is preliminary data.</text>
</comment>